<dbReference type="PANTHER" id="PTHR30218">
    <property type="entry name" value="POLYPHOSPHATE KINASE"/>
    <property type="match status" value="1"/>
</dbReference>
<proteinExistence type="predicted"/>
<dbReference type="InterPro" id="IPR003414">
    <property type="entry name" value="PP_kinase"/>
</dbReference>
<dbReference type="SUPFAM" id="SSF56024">
    <property type="entry name" value="Phospholipase D/nuclease"/>
    <property type="match status" value="1"/>
</dbReference>
<dbReference type="AlphaFoldDB" id="A0A6J6KAT6"/>
<dbReference type="Gene3D" id="3.30.870.10">
    <property type="entry name" value="Endonuclease Chain A"/>
    <property type="match status" value="1"/>
</dbReference>
<feature type="domain" description="Polyphosphate kinase C-terminal" evidence="1">
    <location>
        <begin position="2"/>
        <end position="112"/>
    </location>
</feature>
<name>A0A6J6KAT6_9ZZZZ</name>
<dbReference type="PANTHER" id="PTHR30218:SF0">
    <property type="entry name" value="POLYPHOSPHATE KINASE"/>
    <property type="match status" value="1"/>
</dbReference>
<reference evidence="2" key="1">
    <citation type="submission" date="2020-05" db="EMBL/GenBank/DDBJ databases">
        <authorList>
            <person name="Chiriac C."/>
            <person name="Salcher M."/>
            <person name="Ghai R."/>
            <person name="Kavagutti S V."/>
        </authorList>
    </citation>
    <scope>NUCLEOTIDE SEQUENCE</scope>
</reference>
<accession>A0A6J6KAT6</accession>
<dbReference type="EMBL" id="CAEZWB010000048">
    <property type="protein sequence ID" value="CAB4645523.1"/>
    <property type="molecule type" value="Genomic_DNA"/>
</dbReference>
<dbReference type="GO" id="GO:0009358">
    <property type="term" value="C:polyphosphate kinase complex"/>
    <property type="evidence" value="ECO:0007669"/>
    <property type="project" value="InterPro"/>
</dbReference>
<dbReference type="GO" id="GO:0006799">
    <property type="term" value="P:polyphosphate biosynthetic process"/>
    <property type="evidence" value="ECO:0007669"/>
    <property type="project" value="InterPro"/>
</dbReference>
<sequence length="133" mass="15070">MQIDIVVRGICCLRAGVEGLSENIRVRSILGRFLEHSRIYRFEHGLSDNEPLHLIGSADMMGRNLDGRVEALVPLTHPKHRMWLDTVLGFLTDDEATHFRLGSDNTWHRAGSASFAVDAQQKLHEWVVATQVR</sequence>
<organism evidence="2">
    <name type="scientific">freshwater metagenome</name>
    <dbReference type="NCBI Taxonomy" id="449393"/>
    <lineage>
        <taxon>unclassified sequences</taxon>
        <taxon>metagenomes</taxon>
        <taxon>ecological metagenomes</taxon>
    </lineage>
</organism>
<protein>
    <submittedName>
        <fullName evidence="2">Unannotated protein</fullName>
    </submittedName>
</protein>
<evidence type="ECO:0000259" key="1">
    <source>
        <dbReference type="Pfam" id="PF13090"/>
    </source>
</evidence>
<gene>
    <name evidence="2" type="ORF">UFOPK2166_00512</name>
</gene>
<dbReference type="Pfam" id="PF13090">
    <property type="entry name" value="PP_kinase_C"/>
    <property type="match status" value="1"/>
</dbReference>
<dbReference type="GO" id="GO:0008976">
    <property type="term" value="F:polyphosphate kinase activity"/>
    <property type="evidence" value="ECO:0007669"/>
    <property type="project" value="InterPro"/>
</dbReference>
<dbReference type="InterPro" id="IPR025200">
    <property type="entry name" value="PPK_C_dom2"/>
</dbReference>
<evidence type="ECO:0000313" key="2">
    <source>
        <dbReference type="EMBL" id="CAB4645523.1"/>
    </source>
</evidence>